<dbReference type="Gene3D" id="3.90.25.10">
    <property type="entry name" value="UDP-galactose 4-epimerase, domain 1"/>
    <property type="match status" value="1"/>
</dbReference>
<protein>
    <submittedName>
        <fullName evidence="1">Quinone oxidoreductase 2</fullName>
        <ecNumber evidence="1">1.6.5.2</ecNumber>
    </submittedName>
</protein>
<dbReference type="InterPro" id="IPR036291">
    <property type="entry name" value="NAD(P)-bd_dom_sf"/>
</dbReference>
<accession>A0A0F7KW27</accession>
<evidence type="ECO:0000313" key="2">
    <source>
        <dbReference type="Proteomes" id="UP000034392"/>
    </source>
</evidence>
<dbReference type="Gene3D" id="3.40.50.720">
    <property type="entry name" value="NAD(P)-binding Rossmann-like Domain"/>
    <property type="match status" value="1"/>
</dbReference>
<dbReference type="Pfam" id="PF13460">
    <property type="entry name" value="NAD_binding_10"/>
    <property type="match status" value="1"/>
</dbReference>
<dbReference type="PATRIC" id="fig|1267766.3.peg.2924"/>
<dbReference type="InterPro" id="IPR052718">
    <property type="entry name" value="NmrA-type_oxidoreductase"/>
</dbReference>
<dbReference type="RefSeq" id="WP_046904354.1">
    <property type="nucleotide sequence ID" value="NZ_CP011452.2"/>
</dbReference>
<dbReference type="AlphaFoldDB" id="A0A0F7KW27"/>
<reference evidence="1" key="1">
    <citation type="submission" date="2015-05" db="EMBL/GenBank/DDBJ databases">
        <title>The complete genome of Altererythrobacter atlanticus strain 26DY36.</title>
        <authorList>
            <person name="Wu Y.-H."/>
            <person name="Cheng H."/>
            <person name="Wu X.-W."/>
        </authorList>
    </citation>
    <scope>NUCLEOTIDE SEQUENCE [LARGE SCALE GENOMIC DNA]</scope>
    <source>
        <strain evidence="1">26DY36</strain>
    </source>
</reference>
<dbReference type="Proteomes" id="UP000034392">
    <property type="component" value="Chromosome"/>
</dbReference>
<dbReference type="KEGG" id="aay:WYH_02887"/>
<name>A0A0F7KW27_9SPHN</name>
<organism evidence="1 2">
    <name type="scientific">Croceibacterium atlanticum</name>
    <dbReference type="NCBI Taxonomy" id="1267766"/>
    <lineage>
        <taxon>Bacteria</taxon>
        <taxon>Pseudomonadati</taxon>
        <taxon>Pseudomonadota</taxon>
        <taxon>Alphaproteobacteria</taxon>
        <taxon>Sphingomonadales</taxon>
        <taxon>Erythrobacteraceae</taxon>
        <taxon>Croceibacterium</taxon>
    </lineage>
</organism>
<dbReference type="SUPFAM" id="SSF51735">
    <property type="entry name" value="NAD(P)-binding Rossmann-fold domains"/>
    <property type="match status" value="1"/>
</dbReference>
<dbReference type="InterPro" id="IPR016040">
    <property type="entry name" value="NAD(P)-bd_dom"/>
</dbReference>
<dbReference type="PANTHER" id="PTHR47129:SF1">
    <property type="entry name" value="NMRA-LIKE DOMAIN-CONTAINING PROTEIN"/>
    <property type="match status" value="1"/>
</dbReference>
<evidence type="ECO:0000313" key="1">
    <source>
        <dbReference type="EMBL" id="AKH43914.1"/>
    </source>
</evidence>
<proteinExistence type="predicted"/>
<dbReference type="EMBL" id="CP011452">
    <property type="protein sequence ID" value="AKH43914.1"/>
    <property type="molecule type" value="Genomic_DNA"/>
</dbReference>
<dbReference type="OrthoDB" id="7771794at2"/>
<keyword evidence="2" id="KW-1185">Reference proteome</keyword>
<dbReference type="EC" id="1.6.5.2" evidence="1"/>
<dbReference type="GO" id="GO:0003955">
    <property type="term" value="F:NAD(P)H dehydrogenase (quinone) activity"/>
    <property type="evidence" value="ECO:0007669"/>
    <property type="project" value="UniProtKB-EC"/>
</dbReference>
<dbReference type="PANTHER" id="PTHR47129">
    <property type="entry name" value="QUINONE OXIDOREDUCTASE 2"/>
    <property type="match status" value="1"/>
</dbReference>
<keyword evidence="1" id="KW-0560">Oxidoreductase</keyword>
<dbReference type="CDD" id="cd05269">
    <property type="entry name" value="TMR_SDR_a"/>
    <property type="match status" value="1"/>
</dbReference>
<sequence>MGKIIVTGASGQFGSAAARQLLGKCAAEDLVFLSRTPESLAEFAETGAHVRQADFDNPASLAAATRGGEKMLLISTTRVGTRVEQHRNAVEAAVANGVGHIVYTSVIGGGMAQHPGIEQHDHYATEQLIEKSGAAWTHLRNSLYSNAVATAMAIPALEAGSKPDNAGDGKVAMVSREDCVASAVGVLTQEGHANKAYDITGPERLSIPQALAMISEMAGKPIELIPVDDEGMYQYFDSLGVPRTASDILPDGPIPWASEGMVTFGQSIREGYFDVLSDDVEMITGQKPRTLHSVLEQYKDLWPK</sequence>
<gene>
    <name evidence="1" type="primary">qorB_2</name>
    <name evidence="1" type="ORF">WYH_02887</name>
</gene>
<dbReference type="STRING" id="1267766.WYH_02887"/>